<sequence length="84" mass="9319">ANGHDGFIMGGLLALPRWNTFMGNPSGAYLDETTRIYWLGKGLAFPEPLGRGTRNLPWISLVLSVVTQTAVRNEKTFTYSTLFI</sequence>
<accession>A0AAD9H5V6</accession>
<protein>
    <submittedName>
        <fullName evidence="1">Uncharacterized protein</fullName>
    </submittedName>
</protein>
<proteinExistence type="predicted"/>
<name>A0AAD9H5V6_9PEZI</name>
<keyword evidence="2" id="KW-1185">Reference proteome</keyword>
<gene>
    <name evidence="1" type="ORF">LX32DRAFT_602103</name>
</gene>
<reference evidence="1" key="1">
    <citation type="submission" date="2021-06" db="EMBL/GenBank/DDBJ databases">
        <title>Comparative genomics, transcriptomics and evolutionary studies reveal genomic signatures of adaptation to plant cell wall in hemibiotrophic fungi.</title>
        <authorList>
            <consortium name="DOE Joint Genome Institute"/>
            <person name="Baroncelli R."/>
            <person name="Diaz J.F."/>
            <person name="Benocci T."/>
            <person name="Peng M."/>
            <person name="Battaglia E."/>
            <person name="Haridas S."/>
            <person name="Andreopoulos W."/>
            <person name="Labutti K."/>
            <person name="Pangilinan J."/>
            <person name="Floch G.L."/>
            <person name="Makela M.R."/>
            <person name="Henrissat B."/>
            <person name="Grigoriev I.V."/>
            <person name="Crouch J.A."/>
            <person name="De Vries R.P."/>
            <person name="Sukno S.A."/>
            <person name="Thon M.R."/>
        </authorList>
    </citation>
    <scope>NUCLEOTIDE SEQUENCE</scope>
    <source>
        <strain evidence="1">MAFF235873</strain>
    </source>
</reference>
<dbReference type="EMBL" id="MU843024">
    <property type="protein sequence ID" value="KAK2022833.1"/>
    <property type="molecule type" value="Genomic_DNA"/>
</dbReference>
<evidence type="ECO:0000313" key="2">
    <source>
        <dbReference type="Proteomes" id="UP001232148"/>
    </source>
</evidence>
<dbReference type="AlphaFoldDB" id="A0AAD9H5V6"/>
<feature type="non-terminal residue" evidence="1">
    <location>
        <position position="1"/>
    </location>
</feature>
<comment type="caution">
    <text evidence="1">The sequence shown here is derived from an EMBL/GenBank/DDBJ whole genome shotgun (WGS) entry which is preliminary data.</text>
</comment>
<evidence type="ECO:0000313" key="1">
    <source>
        <dbReference type="EMBL" id="KAK2022833.1"/>
    </source>
</evidence>
<organism evidence="1 2">
    <name type="scientific">Colletotrichum zoysiae</name>
    <dbReference type="NCBI Taxonomy" id="1216348"/>
    <lineage>
        <taxon>Eukaryota</taxon>
        <taxon>Fungi</taxon>
        <taxon>Dikarya</taxon>
        <taxon>Ascomycota</taxon>
        <taxon>Pezizomycotina</taxon>
        <taxon>Sordariomycetes</taxon>
        <taxon>Hypocreomycetidae</taxon>
        <taxon>Glomerellales</taxon>
        <taxon>Glomerellaceae</taxon>
        <taxon>Colletotrichum</taxon>
        <taxon>Colletotrichum graminicola species complex</taxon>
    </lineage>
</organism>
<dbReference type="Proteomes" id="UP001232148">
    <property type="component" value="Unassembled WGS sequence"/>
</dbReference>